<organism evidence="5 6">
    <name type="scientific">Nocardia cyriacigeorgica</name>
    <dbReference type="NCBI Taxonomy" id="135487"/>
    <lineage>
        <taxon>Bacteria</taxon>
        <taxon>Bacillati</taxon>
        <taxon>Actinomycetota</taxon>
        <taxon>Actinomycetes</taxon>
        <taxon>Mycobacteriales</taxon>
        <taxon>Nocardiaceae</taxon>
        <taxon>Nocardia</taxon>
    </lineage>
</organism>
<evidence type="ECO:0000313" key="5">
    <source>
        <dbReference type="EMBL" id="VFA97819.1"/>
    </source>
</evidence>
<evidence type="ECO:0000256" key="2">
    <source>
        <dbReference type="ARBA" id="ARBA00022679"/>
    </source>
</evidence>
<gene>
    <name evidence="5" type="primary">ubiE_2</name>
    <name evidence="5" type="ORF">NCTC10797_01584</name>
</gene>
<dbReference type="CDD" id="cd02440">
    <property type="entry name" value="AdoMet_MTases"/>
    <property type="match status" value="1"/>
</dbReference>
<keyword evidence="2 5" id="KW-0808">Transferase</keyword>
<dbReference type="GO" id="GO:0043770">
    <property type="term" value="F:demethylmenaquinone methyltransferase activity"/>
    <property type="evidence" value="ECO:0007669"/>
    <property type="project" value="UniProtKB-EC"/>
</dbReference>
<dbReference type="InterPro" id="IPR013216">
    <property type="entry name" value="Methyltransf_11"/>
</dbReference>
<proteinExistence type="predicted"/>
<dbReference type="InterPro" id="IPR029063">
    <property type="entry name" value="SAM-dependent_MTases_sf"/>
</dbReference>
<dbReference type="EMBL" id="LR215973">
    <property type="protein sequence ID" value="VFA97819.1"/>
    <property type="molecule type" value="Genomic_DNA"/>
</dbReference>
<dbReference type="PANTHER" id="PTHR43464:SF19">
    <property type="entry name" value="UBIQUINONE BIOSYNTHESIS O-METHYLTRANSFERASE, MITOCHONDRIAL"/>
    <property type="match status" value="1"/>
</dbReference>
<name>A0A4U8VZ64_9NOCA</name>
<dbReference type="Pfam" id="PF08241">
    <property type="entry name" value="Methyltransf_11"/>
    <property type="match status" value="1"/>
</dbReference>
<evidence type="ECO:0000313" key="6">
    <source>
        <dbReference type="Proteomes" id="UP000290439"/>
    </source>
</evidence>
<evidence type="ECO:0000256" key="3">
    <source>
        <dbReference type="ARBA" id="ARBA00022691"/>
    </source>
</evidence>
<evidence type="ECO:0000259" key="4">
    <source>
        <dbReference type="Pfam" id="PF08241"/>
    </source>
</evidence>
<dbReference type="EC" id="2.1.1.163" evidence="5"/>
<dbReference type="AlphaFoldDB" id="A0A4U8VZ64"/>
<protein>
    <submittedName>
        <fullName evidence="5">Demethylmenaquinone methyltransferase</fullName>
        <ecNumber evidence="5">2.1.1.163</ecNumber>
    </submittedName>
</protein>
<feature type="domain" description="Methyltransferase type 11" evidence="4">
    <location>
        <begin position="59"/>
        <end position="152"/>
    </location>
</feature>
<reference evidence="5 6" key="1">
    <citation type="submission" date="2019-02" db="EMBL/GenBank/DDBJ databases">
        <authorList>
            <consortium name="Pathogen Informatics"/>
        </authorList>
    </citation>
    <scope>NUCLEOTIDE SEQUENCE [LARGE SCALE GENOMIC DNA]</scope>
    <source>
        <strain evidence="5 6">3012STDY6756504</strain>
    </source>
</reference>
<dbReference type="PANTHER" id="PTHR43464">
    <property type="entry name" value="METHYLTRANSFERASE"/>
    <property type="match status" value="1"/>
</dbReference>
<keyword evidence="1 5" id="KW-0489">Methyltransferase</keyword>
<dbReference type="Gene3D" id="3.40.50.150">
    <property type="entry name" value="Vaccinia Virus protein VP39"/>
    <property type="match status" value="1"/>
</dbReference>
<keyword evidence="3" id="KW-0949">S-adenosyl-L-methionine</keyword>
<dbReference type="SUPFAM" id="SSF53335">
    <property type="entry name" value="S-adenosyl-L-methionine-dependent methyltransferases"/>
    <property type="match status" value="1"/>
</dbReference>
<evidence type="ECO:0000256" key="1">
    <source>
        <dbReference type="ARBA" id="ARBA00022603"/>
    </source>
</evidence>
<dbReference type="Proteomes" id="UP000290439">
    <property type="component" value="Chromosome"/>
</dbReference>
<dbReference type="GO" id="GO:0032259">
    <property type="term" value="P:methylation"/>
    <property type="evidence" value="ECO:0007669"/>
    <property type="project" value="UniProtKB-KW"/>
</dbReference>
<accession>A0A4U8VZ64</accession>
<sequence>MSSDLSSRPAEHARRTREAYDRLAPVWSAATDDGPFNGGLERPALRELIPDRLEGTAILEAGCGSGAQCEWLLDAGADVTGVDLSPKMVEEAERRCAGRGRFMVADLADPLPFAPESFDGITCSLALHYLRDWTVPLRSFADALRPGGWVVLSLDHPFGPPLPDQRGGYFATELVSDTWVKNGVEVTQHFWRRPLSAALAAFADAGFVVDRVGEPQPSAEALRRWPGELAAVAGVPMFIVYRLLKRADVAKGNSHG</sequence>
<dbReference type="GO" id="GO:0008757">
    <property type="term" value="F:S-adenosylmethionine-dependent methyltransferase activity"/>
    <property type="evidence" value="ECO:0007669"/>
    <property type="project" value="InterPro"/>
</dbReference>